<evidence type="ECO:0000256" key="9">
    <source>
        <dbReference type="PIRSR" id="PIRSR601019-1"/>
    </source>
</evidence>
<evidence type="ECO:0000256" key="4">
    <source>
        <dbReference type="ARBA" id="ARBA00022842"/>
    </source>
</evidence>
<evidence type="ECO:0000256" key="8">
    <source>
        <dbReference type="ARBA" id="ARBA00023288"/>
    </source>
</evidence>
<dbReference type="GO" id="GO:0001664">
    <property type="term" value="F:G protein-coupled receptor binding"/>
    <property type="evidence" value="ECO:0007669"/>
    <property type="project" value="TreeGrafter"/>
</dbReference>
<dbReference type="PROSITE" id="PS51882">
    <property type="entry name" value="G_ALPHA"/>
    <property type="match status" value="1"/>
</dbReference>
<name>A0A1Y2C7W4_9FUNG</name>
<protein>
    <submittedName>
        <fullName evidence="11">G-protein subunit alpha 8</fullName>
    </submittedName>
</protein>
<feature type="binding site" evidence="9">
    <location>
        <begin position="59"/>
        <end position="64"/>
    </location>
    <ligand>
        <name>GTP</name>
        <dbReference type="ChEBI" id="CHEBI:37565"/>
    </ligand>
</feature>
<proteinExistence type="predicted"/>
<dbReference type="GO" id="GO:0031683">
    <property type="term" value="F:G-protein beta/gamma-subunit complex binding"/>
    <property type="evidence" value="ECO:0007669"/>
    <property type="project" value="InterPro"/>
</dbReference>
<evidence type="ECO:0000256" key="3">
    <source>
        <dbReference type="ARBA" id="ARBA00022741"/>
    </source>
</evidence>
<dbReference type="GO" id="GO:0005525">
    <property type="term" value="F:GTP binding"/>
    <property type="evidence" value="ECO:0007669"/>
    <property type="project" value="UniProtKB-KW"/>
</dbReference>
<evidence type="ECO:0000256" key="7">
    <source>
        <dbReference type="ARBA" id="ARBA00023224"/>
    </source>
</evidence>
<keyword evidence="6" id="KW-0564">Palmitate</keyword>
<dbReference type="SUPFAM" id="SSF52540">
    <property type="entry name" value="P-loop containing nucleoside triphosphate hydrolases"/>
    <property type="match status" value="1"/>
</dbReference>
<keyword evidence="8" id="KW-0449">Lipoprotein</keyword>
<evidence type="ECO:0000256" key="6">
    <source>
        <dbReference type="ARBA" id="ARBA00023139"/>
    </source>
</evidence>
<dbReference type="AlphaFoldDB" id="A0A1Y2C7W4"/>
<dbReference type="PANTHER" id="PTHR10218">
    <property type="entry name" value="GTP-BINDING PROTEIN ALPHA SUBUNIT"/>
    <property type="match status" value="1"/>
</dbReference>
<dbReference type="Gene3D" id="3.40.50.300">
    <property type="entry name" value="P-loop containing nucleotide triphosphate hydrolases"/>
    <property type="match status" value="1"/>
</dbReference>
<dbReference type="FunFam" id="3.40.50.300:FF:003800">
    <property type="entry name" value="Guanine nucleotide-binding protein G(k) subunit alpha"/>
    <property type="match status" value="1"/>
</dbReference>
<evidence type="ECO:0000256" key="10">
    <source>
        <dbReference type="PIRSR" id="PIRSR601019-2"/>
    </source>
</evidence>
<dbReference type="SMART" id="SM00275">
    <property type="entry name" value="G_alpha"/>
    <property type="match status" value="1"/>
</dbReference>
<dbReference type="GO" id="GO:0005834">
    <property type="term" value="C:heterotrimeric G-protein complex"/>
    <property type="evidence" value="ECO:0007669"/>
    <property type="project" value="TreeGrafter"/>
</dbReference>
<feature type="binding site" evidence="9">
    <location>
        <begin position="286"/>
        <end position="289"/>
    </location>
    <ligand>
        <name>GTP</name>
        <dbReference type="ChEBI" id="CHEBI:37565"/>
    </ligand>
</feature>
<dbReference type="PRINTS" id="PR00318">
    <property type="entry name" value="GPROTEINA"/>
</dbReference>
<dbReference type="InterPro" id="IPR001019">
    <property type="entry name" value="Gprotein_alpha_su"/>
</dbReference>
<dbReference type="GO" id="GO:0003924">
    <property type="term" value="F:GTPase activity"/>
    <property type="evidence" value="ECO:0007669"/>
    <property type="project" value="InterPro"/>
</dbReference>
<accession>A0A1Y2C7W4</accession>
<feature type="binding site" evidence="9">
    <location>
        <begin position="217"/>
        <end position="221"/>
    </location>
    <ligand>
        <name>GTP</name>
        <dbReference type="ChEBI" id="CHEBI:37565"/>
    </ligand>
</feature>
<dbReference type="Gene3D" id="1.10.400.10">
    <property type="entry name" value="GI Alpha 1, domain 2-like"/>
    <property type="match status" value="1"/>
</dbReference>
<dbReference type="GO" id="GO:0007188">
    <property type="term" value="P:adenylate cyclase-modulating G protein-coupled receptor signaling pathway"/>
    <property type="evidence" value="ECO:0007669"/>
    <property type="project" value="TreeGrafter"/>
</dbReference>
<dbReference type="InterPro" id="IPR027417">
    <property type="entry name" value="P-loop_NTPase"/>
</dbReference>
<dbReference type="Pfam" id="PF00503">
    <property type="entry name" value="G-alpha"/>
    <property type="match status" value="1"/>
</dbReference>
<dbReference type="CDD" id="cd00066">
    <property type="entry name" value="G-alpha"/>
    <property type="match status" value="1"/>
</dbReference>
<evidence type="ECO:0000313" key="11">
    <source>
        <dbReference type="EMBL" id="ORY42405.1"/>
    </source>
</evidence>
<keyword evidence="2 10" id="KW-0479">Metal-binding</keyword>
<keyword evidence="5 9" id="KW-0342">GTP-binding</keyword>
<feature type="binding site" evidence="10">
    <location>
        <position position="198"/>
    </location>
    <ligand>
        <name>Mg(2+)</name>
        <dbReference type="ChEBI" id="CHEBI:18420"/>
    </ligand>
</feature>
<keyword evidence="7" id="KW-0807">Transducer</keyword>
<evidence type="ECO:0000256" key="5">
    <source>
        <dbReference type="ARBA" id="ARBA00023134"/>
    </source>
</evidence>
<keyword evidence="3 9" id="KW-0547">Nucleotide-binding</keyword>
<sequence length="388" mass="45410">MKFFPNIKSLKCPTTNCCKCGCIKFPKKNKVENEIDKKLELEGIKDKLKMKILLLGSGESGKSTVLKQLKMIHKIEMTQSEIQDYIQSLRRNALQCMNILIEQVQVYQIEYTQDDSKEKAALLQRLDDEESDESFTLDVADAINYLWKKEPAIKEVWEKRSEYWILDAADYYFENVERFIQDDFEPTEEDYVMARIMTTGIIKTELNIKPLQFTVVDVGGQRNERRKWIHCFDDVNAIIFIANLSGYNTVLFEDQTQNRMMECLTLFGQIANNQAFQTTPIYLLFNKKDLFESKIRNESITVCEAFKDYDGPGDLNDCLSYIEKKFREQLKTQADRLKVFHIAARFKRDIKTTWEDIVADIKNKNRKELESAIKELKSRGELPPDVKL</sequence>
<evidence type="ECO:0000313" key="12">
    <source>
        <dbReference type="Proteomes" id="UP000193920"/>
    </source>
</evidence>
<organism evidence="11 12">
    <name type="scientific">Neocallimastix californiae</name>
    <dbReference type="NCBI Taxonomy" id="1754190"/>
    <lineage>
        <taxon>Eukaryota</taxon>
        <taxon>Fungi</taxon>
        <taxon>Fungi incertae sedis</taxon>
        <taxon>Chytridiomycota</taxon>
        <taxon>Chytridiomycota incertae sedis</taxon>
        <taxon>Neocallimastigomycetes</taxon>
        <taxon>Neocallimastigales</taxon>
        <taxon>Neocallimastigaceae</taxon>
        <taxon>Neocallimastix</taxon>
    </lineage>
</organism>
<keyword evidence="1" id="KW-0519">Myristate</keyword>
<dbReference type="OrthoDB" id="5817230at2759"/>
<evidence type="ECO:0000256" key="2">
    <source>
        <dbReference type="ARBA" id="ARBA00022723"/>
    </source>
</evidence>
<evidence type="ECO:0000256" key="1">
    <source>
        <dbReference type="ARBA" id="ARBA00022707"/>
    </source>
</evidence>
<reference evidence="11 12" key="1">
    <citation type="submission" date="2016-08" db="EMBL/GenBank/DDBJ databases">
        <title>A Parts List for Fungal Cellulosomes Revealed by Comparative Genomics.</title>
        <authorList>
            <consortium name="DOE Joint Genome Institute"/>
            <person name="Haitjema C.H."/>
            <person name="Gilmore S.P."/>
            <person name="Henske J.K."/>
            <person name="Solomon K.V."/>
            <person name="De Groot R."/>
            <person name="Kuo A."/>
            <person name="Mondo S.J."/>
            <person name="Salamov A.A."/>
            <person name="Labutti K."/>
            <person name="Zhao Z."/>
            <person name="Chiniquy J."/>
            <person name="Barry K."/>
            <person name="Brewer H.M."/>
            <person name="Purvine S.O."/>
            <person name="Wright A.T."/>
            <person name="Boxma B."/>
            <person name="Van Alen T."/>
            <person name="Hackstein J.H."/>
            <person name="Baker S.E."/>
            <person name="Grigoriev I.V."/>
            <person name="O'Malley M.A."/>
        </authorList>
    </citation>
    <scope>NUCLEOTIDE SEQUENCE [LARGE SCALE GENOMIC DNA]</scope>
    <source>
        <strain evidence="11 12">G1</strain>
    </source>
</reference>
<dbReference type="InterPro" id="IPR011025">
    <property type="entry name" value="GproteinA_insert"/>
</dbReference>
<dbReference type="STRING" id="1754190.A0A1Y2C7W4"/>
<dbReference type="GO" id="GO:0046872">
    <property type="term" value="F:metal ion binding"/>
    <property type="evidence" value="ECO:0007669"/>
    <property type="project" value="UniProtKB-KW"/>
</dbReference>
<feature type="binding site" evidence="9">
    <location>
        <position position="344"/>
    </location>
    <ligand>
        <name>GTP</name>
        <dbReference type="ChEBI" id="CHEBI:37565"/>
    </ligand>
</feature>
<dbReference type="EMBL" id="MCOG01000120">
    <property type="protein sequence ID" value="ORY42405.1"/>
    <property type="molecule type" value="Genomic_DNA"/>
</dbReference>
<gene>
    <name evidence="11" type="ORF">LY90DRAFT_385312</name>
</gene>
<dbReference type="PANTHER" id="PTHR10218:SF193">
    <property type="entry name" value="GUANINE NUCLEOTIDE-BINDING PROTEIN ALPHA-8 SUBUNIT"/>
    <property type="match status" value="1"/>
</dbReference>
<feature type="binding site" evidence="10">
    <location>
        <position position="63"/>
    </location>
    <ligand>
        <name>Mg(2+)</name>
        <dbReference type="ChEBI" id="CHEBI:18420"/>
    </ligand>
</feature>
<dbReference type="GO" id="GO:0005737">
    <property type="term" value="C:cytoplasm"/>
    <property type="evidence" value="ECO:0007669"/>
    <property type="project" value="TreeGrafter"/>
</dbReference>
<dbReference type="Proteomes" id="UP000193920">
    <property type="component" value="Unassembled WGS sequence"/>
</dbReference>
<dbReference type="SUPFAM" id="SSF47895">
    <property type="entry name" value="Transducin (alpha subunit), insertion domain"/>
    <property type="match status" value="1"/>
</dbReference>
<comment type="caution">
    <text evidence="11">The sequence shown here is derived from an EMBL/GenBank/DDBJ whole genome shotgun (WGS) entry which is preliminary data.</text>
</comment>
<keyword evidence="4 10" id="KW-0460">Magnesium</keyword>
<keyword evidence="12" id="KW-1185">Reference proteome</keyword>